<evidence type="ECO:0000313" key="4">
    <source>
        <dbReference type="Proteomes" id="UP000008141"/>
    </source>
</evidence>
<feature type="compositionally biased region" description="Low complexity" evidence="1">
    <location>
        <begin position="483"/>
        <end position="492"/>
    </location>
</feature>
<sequence>MCWLAGAAARGPGRLLLLALLGAALLARPARPSPTPEISPTVYVGGIQDLKLDSSGASKCSCLVDGVAGYQAFTRAQFLVSQLWWDSGPRDPPPGWAGCDDYELSTYYCFSRFNSTDVEYWAYQTDPATRIAEPVTQPQIAEFSGLLGRCLEHAIGLGLDVAINVHADDGRAQNGWRNTLAFDPLQPASGFSFFDIMLAPIADALNLGEMGATVFLYPWQWAEAADMVRERIEQGRPELAGRVKLGLGINNSKLCGCVLIDIVNYDEYLAAFAPLWPSIEGWFDLAGIRAAFEAVDYVGISAYVPQSRVDFQPCDMESLMRKMDVELAYYNLTLRELLDMGKEIHWIEWGIGGGATNNGDTPAATALEAAYYPYWGVWGAYNVSRDPWQTPAVRDYMRHYIQQTSSYLLQGGCEYRVEGVYLWTTGSSWDIIGLANPVYGNAGSFRDEVALETIRAHNQAVRELEAEAGEGAAEDAEPPLPEQPAVVAADQPAGPPAPMGGAAAATRAGA</sequence>
<dbReference type="KEGG" id="cvr:CHLNCDRAFT_51905"/>
<dbReference type="AlphaFoldDB" id="E1ZDJ6"/>
<dbReference type="RefSeq" id="XP_005848338.1">
    <property type="nucleotide sequence ID" value="XM_005848276.1"/>
</dbReference>
<gene>
    <name evidence="3" type="ORF">CHLNCDRAFT_51905</name>
</gene>
<dbReference type="eggNOG" id="ENOG502SMTB">
    <property type="taxonomic scope" value="Eukaryota"/>
</dbReference>
<evidence type="ECO:0008006" key="5">
    <source>
        <dbReference type="Google" id="ProtNLM"/>
    </source>
</evidence>
<name>E1ZDJ6_CHLVA</name>
<dbReference type="InParanoid" id="E1ZDJ6"/>
<dbReference type="Proteomes" id="UP000008141">
    <property type="component" value="Unassembled WGS sequence"/>
</dbReference>
<dbReference type="OrthoDB" id="532139at2759"/>
<dbReference type="GeneID" id="17355771"/>
<feature type="compositionally biased region" description="Low complexity" evidence="1">
    <location>
        <begin position="499"/>
        <end position="510"/>
    </location>
</feature>
<keyword evidence="2" id="KW-0732">Signal</keyword>
<feature type="chain" id="PRO_5005672948" description="Glycoside hydrolase family 5 domain-containing protein" evidence="2">
    <location>
        <begin position="33"/>
        <end position="510"/>
    </location>
</feature>
<dbReference type="EMBL" id="GL433842">
    <property type="protein sequence ID" value="EFN56236.1"/>
    <property type="molecule type" value="Genomic_DNA"/>
</dbReference>
<proteinExistence type="predicted"/>
<accession>E1ZDJ6</accession>
<protein>
    <recommendedName>
        <fullName evidence="5">Glycoside hydrolase family 5 domain-containing protein</fullName>
    </recommendedName>
</protein>
<evidence type="ECO:0000256" key="2">
    <source>
        <dbReference type="SAM" id="SignalP"/>
    </source>
</evidence>
<feature type="region of interest" description="Disordered" evidence="1">
    <location>
        <begin position="466"/>
        <end position="510"/>
    </location>
</feature>
<organism evidence="4">
    <name type="scientific">Chlorella variabilis</name>
    <name type="common">Green alga</name>
    <dbReference type="NCBI Taxonomy" id="554065"/>
    <lineage>
        <taxon>Eukaryota</taxon>
        <taxon>Viridiplantae</taxon>
        <taxon>Chlorophyta</taxon>
        <taxon>core chlorophytes</taxon>
        <taxon>Trebouxiophyceae</taxon>
        <taxon>Chlorellales</taxon>
        <taxon>Chlorellaceae</taxon>
        <taxon>Chlorella clade</taxon>
        <taxon>Chlorella</taxon>
    </lineage>
</organism>
<evidence type="ECO:0000313" key="3">
    <source>
        <dbReference type="EMBL" id="EFN56236.1"/>
    </source>
</evidence>
<reference evidence="3 4" key="1">
    <citation type="journal article" date="2010" name="Plant Cell">
        <title>The Chlorella variabilis NC64A genome reveals adaptation to photosymbiosis, coevolution with viruses, and cryptic sex.</title>
        <authorList>
            <person name="Blanc G."/>
            <person name="Duncan G."/>
            <person name="Agarkova I."/>
            <person name="Borodovsky M."/>
            <person name="Gurnon J."/>
            <person name="Kuo A."/>
            <person name="Lindquist E."/>
            <person name="Lucas S."/>
            <person name="Pangilinan J."/>
            <person name="Polle J."/>
            <person name="Salamov A."/>
            <person name="Terry A."/>
            <person name="Yamada T."/>
            <person name="Dunigan D.D."/>
            <person name="Grigoriev I.V."/>
            <person name="Claverie J.M."/>
            <person name="Van Etten J.L."/>
        </authorList>
    </citation>
    <scope>NUCLEOTIDE SEQUENCE [LARGE SCALE GENOMIC DNA]</scope>
    <source>
        <strain evidence="3 4">NC64A</strain>
    </source>
</reference>
<keyword evidence="4" id="KW-1185">Reference proteome</keyword>
<feature type="compositionally biased region" description="Acidic residues" evidence="1">
    <location>
        <begin position="466"/>
        <end position="477"/>
    </location>
</feature>
<evidence type="ECO:0000256" key="1">
    <source>
        <dbReference type="SAM" id="MobiDB-lite"/>
    </source>
</evidence>
<feature type="signal peptide" evidence="2">
    <location>
        <begin position="1"/>
        <end position="32"/>
    </location>
</feature>